<keyword evidence="3" id="KW-1185">Reference proteome</keyword>
<dbReference type="Proteomes" id="UP000811899">
    <property type="component" value="Unassembled WGS sequence"/>
</dbReference>
<evidence type="ECO:0000313" key="2">
    <source>
        <dbReference type="EMBL" id="MBT0663810.1"/>
    </source>
</evidence>
<reference evidence="2 3" key="1">
    <citation type="submission" date="2021-05" db="EMBL/GenBank/DDBJ databases">
        <title>The draft genome of Geobacter pelophilus DSM 12255.</title>
        <authorList>
            <person name="Xu Z."/>
            <person name="Masuda Y."/>
            <person name="Itoh H."/>
            <person name="Senoo K."/>
        </authorList>
    </citation>
    <scope>NUCLEOTIDE SEQUENCE [LARGE SCALE GENOMIC DNA]</scope>
    <source>
        <strain evidence="2 3">DSM 12255</strain>
    </source>
</reference>
<organism evidence="2 3">
    <name type="scientific">Geoanaerobacter pelophilus</name>
    <dbReference type="NCBI Taxonomy" id="60036"/>
    <lineage>
        <taxon>Bacteria</taxon>
        <taxon>Pseudomonadati</taxon>
        <taxon>Thermodesulfobacteriota</taxon>
        <taxon>Desulfuromonadia</taxon>
        <taxon>Geobacterales</taxon>
        <taxon>Geobacteraceae</taxon>
        <taxon>Geoanaerobacter</taxon>
    </lineage>
</organism>
<feature type="region of interest" description="Disordered" evidence="1">
    <location>
        <begin position="76"/>
        <end position="120"/>
    </location>
</feature>
<proteinExistence type="predicted"/>
<gene>
    <name evidence="2" type="ORF">KI809_05790</name>
</gene>
<dbReference type="AlphaFoldDB" id="A0AAW4L1Y3"/>
<dbReference type="EMBL" id="JAHCVJ010000002">
    <property type="protein sequence ID" value="MBT0663810.1"/>
    <property type="molecule type" value="Genomic_DNA"/>
</dbReference>
<comment type="caution">
    <text evidence="2">The sequence shown here is derived from an EMBL/GenBank/DDBJ whole genome shotgun (WGS) entry which is preliminary data.</text>
</comment>
<name>A0AAW4L1Y3_9BACT</name>
<evidence type="ECO:0000256" key="1">
    <source>
        <dbReference type="SAM" id="MobiDB-lite"/>
    </source>
</evidence>
<accession>A0AAW4L1Y3</accession>
<protein>
    <submittedName>
        <fullName evidence="2">Uncharacterized protein</fullName>
    </submittedName>
</protein>
<dbReference type="RefSeq" id="WP_214170595.1">
    <property type="nucleotide sequence ID" value="NZ_JAHCVJ010000002.1"/>
</dbReference>
<evidence type="ECO:0000313" key="3">
    <source>
        <dbReference type="Proteomes" id="UP000811899"/>
    </source>
</evidence>
<sequence>MATINDLVLVHVDNRPGFFARIEDISPDVKPGWWQVSLLVLTSPLQVYTWILDDSQIDGAPFTMGGTPMMLEKVVAPPLRNRPQSNPSAESPKAVAPEGPSAKPASSPKVVFLAEHKKKG</sequence>